<evidence type="ECO:0000259" key="3">
    <source>
        <dbReference type="PROSITE" id="PS50801"/>
    </source>
</evidence>
<dbReference type="RefSeq" id="WP_177240881.1">
    <property type="nucleotide sequence ID" value="NZ_FOHX01000008.1"/>
</dbReference>
<dbReference type="InterPro" id="IPR058548">
    <property type="entry name" value="MlaB-like_STAS"/>
</dbReference>
<dbReference type="PANTHER" id="PTHR33495:SF2">
    <property type="entry name" value="ANTI-SIGMA FACTOR ANTAGONIST TM_1081-RELATED"/>
    <property type="match status" value="1"/>
</dbReference>
<evidence type="ECO:0000256" key="2">
    <source>
        <dbReference type="RuleBase" id="RU003749"/>
    </source>
</evidence>
<accession>A0A1I0KLB1</accession>
<reference evidence="4 5" key="1">
    <citation type="submission" date="2016-10" db="EMBL/GenBank/DDBJ databases">
        <authorList>
            <person name="de Groot N.N."/>
        </authorList>
    </citation>
    <scope>NUCLEOTIDE SEQUENCE [LARGE SCALE GENOMIC DNA]</scope>
    <source>
        <strain evidence="4 5">CGMCC 4.5598</strain>
    </source>
</reference>
<dbReference type="GO" id="GO:0043856">
    <property type="term" value="F:anti-sigma factor antagonist activity"/>
    <property type="evidence" value="ECO:0007669"/>
    <property type="project" value="InterPro"/>
</dbReference>
<evidence type="ECO:0000256" key="1">
    <source>
        <dbReference type="ARBA" id="ARBA00009013"/>
    </source>
</evidence>
<dbReference type="AlphaFoldDB" id="A0A1I0KLB1"/>
<dbReference type="NCBIfam" id="TIGR00377">
    <property type="entry name" value="ant_ant_sig"/>
    <property type="match status" value="1"/>
</dbReference>
<dbReference type="STRING" id="568860.SAMN05421811_108325"/>
<dbReference type="Gene3D" id="3.30.750.24">
    <property type="entry name" value="STAS domain"/>
    <property type="match status" value="1"/>
</dbReference>
<dbReference type="InterPro" id="IPR002645">
    <property type="entry name" value="STAS_dom"/>
</dbReference>
<gene>
    <name evidence="4" type="ORF">SAMN05421811_108325</name>
</gene>
<dbReference type="PANTHER" id="PTHR33495">
    <property type="entry name" value="ANTI-SIGMA FACTOR ANTAGONIST TM_1081-RELATED-RELATED"/>
    <property type="match status" value="1"/>
</dbReference>
<dbReference type="PROSITE" id="PS50801">
    <property type="entry name" value="STAS"/>
    <property type="match status" value="1"/>
</dbReference>
<sequence length="122" mass="13391">MTALAIEVERRSGYWLLTLRGELDRQTQPDLSRAFDELLGAAPHGAECPHIVCDLGGLVFCDSSGLRALVIAQERARERSGGLRLIEVNPSMAALLEITRLEEQLPAYDDLDHATNGLSHPE</sequence>
<dbReference type="InterPro" id="IPR036513">
    <property type="entry name" value="STAS_dom_sf"/>
</dbReference>
<protein>
    <recommendedName>
        <fullName evidence="2">Anti-sigma factor antagonist</fullName>
    </recommendedName>
</protein>
<feature type="domain" description="STAS" evidence="3">
    <location>
        <begin position="4"/>
        <end position="118"/>
    </location>
</feature>
<keyword evidence="5" id="KW-1185">Reference proteome</keyword>
<dbReference type="SUPFAM" id="SSF52091">
    <property type="entry name" value="SpoIIaa-like"/>
    <property type="match status" value="1"/>
</dbReference>
<proteinExistence type="inferred from homology"/>
<organism evidence="4 5">
    <name type="scientific">Nonomuraea wenchangensis</name>
    <dbReference type="NCBI Taxonomy" id="568860"/>
    <lineage>
        <taxon>Bacteria</taxon>
        <taxon>Bacillati</taxon>
        <taxon>Actinomycetota</taxon>
        <taxon>Actinomycetes</taxon>
        <taxon>Streptosporangiales</taxon>
        <taxon>Streptosporangiaceae</taxon>
        <taxon>Nonomuraea</taxon>
    </lineage>
</organism>
<evidence type="ECO:0000313" key="5">
    <source>
        <dbReference type="Proteomes" id="UP000199361"/>
    </source>
</evidence>
<dbReference type="InterPro" id="IPR003658">
    <property type="entry name" value="Anti-sigma_ant"/>
</dbReference>
<dbReference type="Proteomes" id="UP000199361">
    <property type="component" value="Unassembled WGS sequence"/>
</dbReference>
<name>A0A1I0KLB1_9ACTN</name>
<dbReference type="EMBL" id="FOHX01000008">
    <property type="protein sequence ID" value="SEU25783.1"/>
    <property type="molecule type" value="Genomic_DNA"/>
</dbReference>
<dbReference type="Pfam" id="PF13466">
    <property type="entry name" value="STAS_2"/>
    <property type="match status" value="1"/>
</dbReference>
<comment type="similarity">
    <text evidence="1 2">Belongs to the anti-sigma-factor antagonist family.</text>
</comment>
<dbReference type="CDD" id="cd07043">
    <property type="entry name" value="STAS_anti-anti-sigma_factors"/>
    <property type="match status" value="1"/>
</dbReference>
<evidence type="ECO:0000313" key="4">
    <source>
        <dbReference type="EMBL" id="SEU25783.1"/>
    </source>
</evidence>